<accession>X1B1U7</accession>
<feature type="non-terminal residue" evidence="1">
    <location>
        <position position="1"/>
    </location>
</feature>
<dbReference type="EMBL" id="BART01011976">
    <property type="protein sequence ID" value="GAG89734.1"/>
    <property type="molecule type" value="Genomic_DNA"/>
</dbReference>
<gene>
    <name evidence="1" type="ORF">S01H4_25229</name>
</gene>
<name>X1B1U7_9ZZZZ</name>
<comment type="caution">
    <text evidence="1">The sequence shown here is derived from an EMBL/GenBank/DDBJ whole genome shotgun (WGS) entry which is preliminary data.</text>
</comment>
<evidence type="ECO:0000313" key="1">
    <source>
        <dbReference type="EMBL" id="GAG89734.1"/>
    </source>
</evidence>
<feature type="non-terminal residue" evidence="1">
    <location>
        <position position="285"/>
    </location>
</feature>
<proteinExistence type="predicted"/>
<protein>
    <submittedName>
        <fullName evidence="1">Uncharacterized protein</fullName>
    </submittedName>
</protein>
<reference evidence="1" key="1">
    <citation type="journal article" date="2014" name="Front. Microbiol.">
        <title>High frequency of phylogenetically diverse reductive dehalogenase-homologous genes in deep subseafloor sedimentary metagenomes.</title>
        <authorList>
            <person name="Kawai M."/>
            <person name="Futagami T."/>
            <person name="Toyoda A."/>
            <person name="Takaki Y."/>
            <person name="Nishi S."/>
            <person name="Hori S."/>
            <person name="Arai W."/>
            <person name="Tsubouchi T."/>
            <person name="Morono Y."/>
            <person name="Uchiyama I."/>
            <person name="Ito T."/>
            <person name="Fujiyama A."/>
            <person name="Inagaki F."/>
            <person name="Takami H."/>
        </authorList>
    </citation>
    <scope>NUCLEOTIDE SEQUENCE</scope>
    <source>
        <strain evidence="1">Expedition CK06-06</strain>
    </source>
</reference>
<organism evidence="1">
    <name type="scientific">marine sediment metagenome</name>
    <dbReference type="NCBI Taxonomy" id="412755"/>
    <lineage>
        <taxon>unclassified sequences</taxon>
        <taxon>metagenomes</taxon>
        <taxon>ecological metagenomes</taxon>
    </lineage>
</organism>
<sequence length="285" mass="32271">DVNMYCSVDDVRTITNISTSDLTDTQVCNLIQFAGYQVNADVQVFREDEKIRYQSVEKQNLMDDTNTTFFTKWYPIGDKNSDFEVNTSDMEVYQIDNDGNRITYTLSTINPDTGEFTLSSAPSSAYYLMVTYYSAPISMSQPHPLIKIANALLAGAWAYTKLNVGKAPRFRTAALTVFRDMDAFRDYYRKYVSILYEINTGKHQHMTGIEGSVNSNASIKVIDIENTIDSSAFIIYRISKTMQSDAYINTESTEAMQSIAYIKVIDNTIIIISNAEIRRTDSTQP</sequence>
<dbReference type="AlphaFoldDB" id="X1B1U7"/>